<feature type="non-terminal residue" evidence="2">
    <location>
        <position position="1"/>
    </location>
</feature>
<feature type="non-terminal residue" evidence="2">
    <location>
        <position position="142"/>
    </location>
</feature>
<dbReference type="Proteomes" id="UP000009022">
    <property type="component" value="Unassembled WGS sequence"/>
</dbReference>
<dbReference type="EMBL" id="DS985279">
    <property type="protein sequence ID" value="EDV19220.1"/>
    <property type="molecule type" value="Genomic_DNA"/>
</dbReference>
<dbReference type="PhylomeDB" id="B3SDH8"/>
<dbReference type="InterPro" id="IPR001283">
    <property type="entry name" value="CRISP-related"/>
</dbReference>
<dbReference type="CDD" id="cd05382">
    <property type="entry name" value="CAP_GAPR1-like"/>
    <property type="match status" value="1"/>
</dbReference>
<sequence length="142" mass="15989">KFEHQCLAAHNALRHKHGAAPLVWNDNARNKAQVTADAILQDGRFEYPVRESLQQNILMASSSYAKGITAQAVTKEWYSEIRFYNFTKGGYQHKARHFTRVIWNGSKELGCARASSSNTVVIVADYFPKGNVKGEFKANVFP</sequence>
<accession>B3SDH8</accession>
<name>B3SDH8_TRIAD</name>
<dbReference type="HOGENOM" id="CLU_035730_9_4_1"/>
<dbReference type="SUPFAM" id="SSF55797">
    <property type="entry name" value="PR-1-like"/>
    <property type="match status" value="1"/>
</dbReference>
<dbReference type="PANTHER" id="PTHR10334">
    <property type="entry name" value="CYSTEINE-RICH SECRETORY PROTEIN-RELATED"/>
    <property type="match status" value="1"/>
</dbReference>
<evidence type="ECO:0000313" key="3">
    <source>
        <dbReference type="Proteomes" id="UP000009022"/>
    </source>
</evidence>
<dbReference type="Gene3D" id="3.40.33.10">
    <property type="entry name" value="CAP"/>
    <property type="match status" value="1"/>
</dbReference>
<reference evidence="2 3" key="1">
    <citation type="journal article" date="2008" name="Nature">
        <title>The Trichoplax genome and the nature of placozoans.</title>
        <authorList>
            <person name="Srivastava M."/>
            <person name="Begovic E."/>
            <person name="Chapman J."/>
            <person name="Putnam N.H."/>
            <person name="Hellsten U."/>
            <person name="Kawashima T."/>
            <person name="Kuo A."/>
            <person name="Mitros T."/>
            <person name="Salamov A."/>
            <person name="Carpenter M.L."/>
            <person name="Signorovitch A.Y."/>
            <person name="Moreno M.A."/>
            <person name="Kamm K."/>
            <person name="Grimwood J."/>
            <person name="Schmutz J."/>
            <person name="Shapiro H."/>
            <person name="Grigoriev I.V."/>
            <person name="Buss L.W."/>
            <person name="Schierwater B."/>
            <person name="Dellaporta S.L."/>
            <person name="Rokhsar D.S."/>
        </authorList>
    </citation>
    <scope>NUCLEOTIDE SEQUENCE [LARGE SCALE GENOMIC DNA]</scope>
    <source>
        <strain evidence="2 3">Grell-BS-1999</strain>
    </source>
</reference>
<dbReference type="OMA" id="YASNTCI"/>
<evidence type="ECO:0000313" key="2">
    <source>
        <dbReference type="EMBL" id="EDV19220.1"/>
    </source>
</evidence>
<dbReference type="AlphaFoldDB" id="B3SDH8"/>
<dbReference type="GO" id="GO:0005615">
    <property type="term" value="C:extracellular space"/>
    <property type="evidence" value="ECO:0000318"/>
    <property type="project" value="GO_Central"/>
</dbReference>
<gene>
    <name evidence="2" type="ORF">TRIADDRAFT_17540</name>
</gene>
<dbReference type="InterPro" id="IPR002413">
    <property type="entry name" value="V5_allergen-like"/>
</dbReference>
<dbReference type="InParanoid" id="B3SDH8"/>
<protein>
    <recommendedName>
        <fullName evidence="1">SCP domain-containing protein</fullName>
    </recommendedName>
</protein>
<dbReference type="STRING" id="10228.B3SDH8"/>
<dbReference type="GeneID" id="6759499"/>
<dbReference type="KEGG" id="tad:TRIADDRAFT_17540"/>
<evidence type="ECO:0000259" key="1">
    <source>
        <dbReference type="SMART" id="SM00198"/>
    </source>
</evidence>
<dbReference type="eggNOG" id="KOG3017">
    <property type="taxonomic scope" value="Eukaryota"/>
</dbReference>
<proteinExistence type="predicted"/>
<dbReference type="FunFam" id="3.40.33.10:FF:000010">
    <property type="entry name" value="Predicted protein"/>
    <property type="match status" value="1"/>
</dbReference>
<dbReference type="CTD" id="6759499"/>
<feature type="domain" description="SCP" evidence="1">
    <location>
        <begin position="1"/>
        <end position="134"/>
    </location>
</feature>
<keyword evidence="3" id="KW-1185">Reference proteome</keyword>
<dbReference type="InterPro" id="IPR034113">
    <property type="entry name" value="SCP_GAPR1-like"/>
</dbReference>
<organism evidence="2 3">
    <name type="scientific">Trichoplax adhaerens</name>
    <name type="common">Trichoplax reptans</name>
    <dbReference type="NCBI Taxonomy" id="10228"/>
    <lineage>
        <taxon>Eukaryota</taxon>
        <taxon>Metazoa</taxon>
        <taxon>Placozoa</taxon>
        <taxon>Uniplacotomia</taxon>
        <taxon>Trichoplacea</taxon>
        <taxon>Trichoplacidae</taxon>
        <taxon>Trichoplax</taxon>
    </lineage>
</organism>
<dbReference type="PRINTS" id="PR00837">
    <property type="entry name" value="V5TPXLIKE"/>
</dbReference>
<dbReference type="SMART" id="SM00198">
    <property type="entry name" value="SCP"/>
    <property type="match status" value="1"/>
</dbReference>
<dbReference type="InterPro" id="IPR014044">
    <property type="entry name" value="CAP_dom"/>
</dbReference>
<dbReference type="RefSeq" id="XP_002118286.1">
    <property type="nucleotide sequence ID" value="XM_002118250.1"/>
</dbReference>
<dbReference type="OrthoDB" id="337038at2759"/>
<dbReference type="InterPro" id="IPR035940">
    <property type="entry name" value="CAP_sf"/>
</dbReference>
<dbReference type="Pfam" id="PF00188">
    <property type="entry name" value="CAP"/>
    <property type="match status" value="1"/>
</dbReference>
<dbReference type="PRINTS" id="PR00838">
    <property type="entry name" value="V5ALLERGEN"/>
</dbReference>